<proteinExistence type="predicted"/>
<evidence type="ECO:0000256" key="4">
    <source>
        <dbReference type="ARBA" id="ARBA00022927"/>
    </source>
</evidence>
<feature type="domain" description="T-SNARE coiled-coil homology" evidence="11">
    <location>
        <begin position="362"/>
        <end position="424"/>
    </location>
</feature>
<dbReference type="FunFam" id="1.20.5.110:FF:000057">
    <property type="entry name" value="SNARE complex subunit (Bet1), putative"/>
    <property type="match status" value="1"/>
</dbReference>
<name>A0A2H4SCY6_CORMI</name>
<evidence type="ECO:0000313" key="12">
    <source>
        <dbReference type="EMBL" id="ATY60979.1"/>
    </source>
</evidence>
<dbReference type="Gene3D" id="1.20.5.110">
    <property type="match status" value="1"/>
</dbReference>
<dbReference type="InterPro" id="IPR000727">
    <property type="entry name" value="T_SNARE_dom"/>
</dbReference>
<evidence type="ECO:0000256" key="10">
    <source>
        <dbReference type="SAM" id="Phobius"/>
    </source>
</evidence>
<feature type="compositionally biased region" description="Low complexity" evidence="9">
    <location>
        <begin position="310"/>
        <end position="335"/>
    </location>
</feature>
<reference evidence="12 13" key="1">
    <citation type="journal article" date="2017" name="BMC Genomics">
        <title>Chromosome level assembly and secondary metabolite potential of the parasitic fungus Cordyceps militaris.</title>
        <authorList>
            <person name="Kramer G.J."/>
            <person name="Nodwell J.R."/>
        </authorList>
    </citation>
    <scope>NUCLEOTIDE SEQUENCE [LARGE SCALE GENOMIC DNA]</scope>
    <source>
        <strain evidence="12 13">ATCC 34164</strain>
    </source>
</reference>
<evidence type="ECO:0000256" key="1">
    <source>
        <dbReference type="ARBA" id="ARBA00004394"/>
    </source>
</evidence>
<evidence type="ECO:0000259" key="11">
    <source>
        <dbReference type="PROSITE" id="PS50192"/>
    </source>
</evidence>
<dbReference type="Proteomes" id="UP000323067">
    <property type="component" value="Chromosome vi"/>
</dbReference>
<dbReference type="GO" id="GO:0000139">
    <property type="term" value="C:Golgi membrane"/>
    <property type="evidence" value="ECO:0007669"/>
    <property type="project" value="UniProtKB-SubCell"/>
</dbReference>
<dbReference type="PANTHER" id="PTHR12791">
    <property type="entry name" value="GOLGI SNARE BET1-RELATED"/>
    <property type="match status" value="1"/>
</dbReference>
<evidence type="ECO:0000256" key="6">
    <source>
        <dbReference type="ARBA" id="ARBA00023034"/>
    </source>
</evidence>
<organism evidence="12 13">
    <name type="scientific">Cordyceps militaris</name>
    <name type="common">Caterpillar fungus</name>
    <name type="synonym">Clavaria militaris</name>
    <dbReference type="NCBI Taxonomy" id="73501"/>
    <lineage>
        <taxon>Eukaryota</taxon>
        <taxon>Fungi</taxon>
        <taxon>Dikarya</taxon>
        <taxon>Ascomycota</taxon>
        <taxon>Pezizomycotina</taxon>
        <taxon>Sordariomycetes</taxon>
        <taxon>Hypocreomycetidae</taxon>
        <taxon>Hypocreales</taxon>
        <taxon>Cordycipitaceae</taxon>
        <taxon>Cordyceps</taxon>
    </lineage>
</organism>
<dbReference type="EMBL" id="CP023323">
    <property type="protein sequence ID" value="ATY60979.1"/>
    <property type="molecule type" value="Genomic_DNA"/>
</dbReference>
<evidence type="ECO:0000313" key="13">
    <source>
        <dbReference type="Proteomes" id="UP000323067"/>
    </source>
</evidence>
<evidence type="ECO:0000256" key="7">
    <source>
        <dbReference type="ARBA" id="ARBA00023136"/>
    </source>
</evidence>
<gene>
    <name evidence="12" type="ORF">A9K55_005486</name>
</gene>
<evidence type="ECO:0000256" key="5">
    <source>
        <dbReference type="ARBA" id="ARBA00022989"/>
    </source>
</evidence>
<comment type="subcellular location">
    <subcellularLocation>
        <location evidence="8">Endomembrane system</location>
        <topology evidence="8">Single-pass type IV membrane protein</topology>
    </subcellularLocation>
    <subcellularLocation>
        <location evidence="1">Golgi apparatus membrane</location>
    </subcellularLocation>
</comment>
<keyword evidence="3 10" id="KW-0812">Transmembrane</keyword>
<feature type="region of interest" description="Disordered" evidence="9">
    <location>
        <begin position="281"/>
        <end position="353"/>
    </location>
</feature>
<dbReference type="CDD" id="cd15853">
    <property type="entry name" value="SNARE_Bet1"/>
    <property type="match status" value="1"/>
</dbReference>
<dbReference type="SUPFAM" id="SSF58038">
    <property type="entry name" value="SNARE fusion complex"/>
    <property type="match status" value="1"/>
</dbReference>
<dbReference type="PROSITE" id="PS50192">
    <property type="entry name" value="T_SNARE"/>
    <property type="match status" value="1"/>
</dbReference>
<keyword evidence="2" id="KW-0813">Transport</keyword>
<evidence type="ECO:0000256" key="2">
    <source>
        <dbReference type="ARBA" id="ARBA00022448"/>
    </source>
</evidence>
<keyword evidence="5 10" id="KW-1133">Transmembrane helix</keyword>
<dbReference type="VEuPathDB" id="FungiDB:CCM_03500"/>
<dbReference type="VEuPathDB" id="FungiDB:A9K55_005486"/>
<evidence type="ECO:0000256" key="8">
    <source>
        <dbReference type="ARBA" id="ARBA00046280"/>
    </source>
</evidence>
<keyword evidence="7 10" id="KW-0472">Membrane</keyword>
<keyword evidence="4" id="KW-0653">Protein transport</keyword>
<dbReference type="VEuPathDB" id="FungiDB:CCM_03501"/>
<accession>A0A2H4SCY6</accession>
<feature type="transmembrane region" description="Helical" evidence="10">
    <location>
        <begin position="430"/>
        <end position="451"/>
    </location>
</feature>
<evidence type="ECO:0000256" key="9">
    <source>
        <dbReference type="SAM" id="MobiDB-lite"/>
    </source>
</evidence>
<evidence type="ECO:0000256" key="3">
    <source>
        <dbReference type="ARBA" id="ARBA00022692"/>
    </source>
</evidence>
<protein>
    <submittedName>
        <fullName evidence="12">SNARE domain-containing</fullName>
    </submittedName>
</protein>
<dbReference type="GO" id="GO:0015031">
    <property type="term" value="P:protein transport"/>
    <property type="evidence" value="ECO:0007669"/>
    <property type="project" value="UniProtKB-KW"/>
</dbReference>
<dbReference type="InterPro" id="IPR039899">
    <property type="entry name" value="BET1_SNARE"/>
</dbReference>
<keyword evidence="6" id="KW-0333">Golgi apparatus</keyword>
<sequence>MANSSDEDEYTRHAPWTNQLRYNINMKDNDYRLFQVLSLGNQLRPATWGITIVRIDYKASRQQLLNALACINDAVQADLGAKQPYAYRRDYVRLDDLAPTKMWPSLRKTRRTVQPGDELFARYNMEVLSTYDGLNEASVDTMRSKFQSWIMQMQGNPHGGDMRYVFCLILDTDTIQTLDDIWCRRSRVRRAAAQLQTQVRVLDAMPGGACGGAYKVYLRGAHGLANFWFARNLRRQPLEVMLTRPRCGDDDAMWYFGPEPQPVEDGANSLVKTTMELAEDRDSRSALFEGYSGGGDANRRGGSPAGGYGYNNNNSGSSNTGSPSPYNSYSAYGNPNLGGGPPAGYRSATPNQKGQYSDAVLNELESQNDDQVAGILGKVRVLKDMTVAIGDEIRDSSALAEKMNNTFDQTRLRLRGTMNRMLLMAQRSGIPWKVWLLFFLAVVLVFTYVWLF</sequence>
<dbReference type="AlphaFoldDB" id="A0A2H4SCY6"/>
<dbReference type="OrthoDB" id="6499973at2759"/>